<organism evidence="6">
    <name type="scientific">Rodentolepis nana</name>
    <name type="common">Dwarf tapeworm</name>
    <name type="synonym">Hymenolepis nana</name>
    <dbReference type="NCBI Taxonomy" id="102285"/>
    <lineage>
        <taxon>Eukaryota</taxon>
        <taxon>Metazoa</taxon>
        <taxon>Spiralia</taxon>
        <taxon>Lophotrochozoa</taxon>
        <taxon>Platyhelminthes</taxon>
        <taxon>Cestoda</taxon>
        <taxon>Eucestoda</taxon>
        <taxon>Cyclophyllidea</taxon>
        <taxon>Hymenolepididae</taxon>
        <taxon>Rodentolepis</taxon>
    </lineage>
</organism>
<dbReference type="GO" id="GO:0005681">
    <property type="term" value="C:spliceosomal complex"/>
    <property type="evidence" value="ECO:0007669"/>
    <property type="project" value="TreeGrafter"/>
</dbReference>
<dbReference type="AlphaFoldDB" id="A0A0R3T2D8"/>
<dbReference type="Pfam" id="PF12656">
    <property type="entry name" value="G-patch_2"/>
    <property type="match status" value="1"/>
</dbReference>
<dbReference type="Gene3D" id="2.30.30.30">
    <property type="match status" value="1"/>
</dbReference>
<evidence type="ECO:0000313" key="5">
    <source>
        <dbReference type="Proteomes" id="UP000278807"/>
    </source>
</evidence>
<evidence type="ECO:0000313" key="4">
    <source>
        <dbReference type="EMBL" id="VDN96951.1"/>
    </source>
</evidence>
<keyword evidence="2" id="KW-0539">Nucleus</keyword>
<proteinExistence type="predicted"/>
<dbReference type="OrthoDB" id="5577072at2759"/>
<gene>
    <name evidence="4" type="ORF">HNAJ_LOCUS1092</name>
</gene>
<dbReference type="InterPro" id="IPR005824">
    <property type="entry name" value="KOW"/>
</dbReference>
<feature type="domain" description="KOW" evidence="3">
    <location>
        <begin position="200"/>
        <end position="227"/>
    </location>
</feature>
<evidence type="ECO:0000256" key="2">
    <source>
        <dbReference type="ARBA" id="ARBA00023242"/>
    </source>
</evidence>
<dbReference type="STRING" id="102285.A0A0R3T2D8"/>
<dbReference type="WBParaSite" id="HNAJ_0000109201-mRNA-1">
    <property type="protein sequence ID" value="HNAJ_0000109201-mRNA-1"/>
    <property type="gene ID" value="HNAJ_0000109201"/>
</dbReference>
<name>A0A0R3T2D8_RODNA</name>
<dbReference type="SMART" id="SM00739">
    <property type="entry name" value="KOW"/>
    <property type="match status" value="2"/>
</dbReference>
<dbReference type="EMBL" id="UZAE01000385">
    <property type="protein sequence ID" value="VDN96951.1"/>
    <property type="molecule type" value="Genomic_DNA"/>
</dbReference>
<dbReference type="GO" id="GO:0000398">
    <property type="term" value="P:mRNA splicing, via spliceosome"/>
    <property type="evidence" value="ECO:0007669"/>
    <property type="project" value="InterPro"/>
</dbReference>
<evidence type="ECO:0000313" key="6">
    <source>
        <dbReference type="WBParaSite" id="HNAJ_0000109201-mRNA-1"/>
    </source>
</evidence>
<protein>
    <submittedName>
        <fullName evidence="6">KOW domain-containing protein</fullName>
    </submittedName>
</protein>
<dbReference type="PANTHER" id="PTHR15818:SF2">
    <property type="entry name" value="G-PATCH DOMAIN AND KOW MOTIFS-CONTAINING PROTEIN"/>
    <property type="match status" value="1"/>
</dbReference>
<sequence>MSGTGKLSFGFSKTAAKPKLIKSVQVTDEFEANGTAIDYLTSFENSVAKSKVVISNDGPVIPLRISESNIREKLKKKYIKTEPTDDLTAEALKALTSENVGDVDMKPNLGNTEAIVVSRKEEEDNIDDADYEQIPIEKFGLALLKGMGLKEEDLKNKSTSDDYAAKVRLKGLGLGADPEVLKRSREEARRPVGKDDEKLSWKVGSKCQIIFGRHNGQYGSVEGLDGDIGRVVIKLTASKKIVKVMQATVRLVTKAEFEKYGNYLNMEESKSFKENGGLLTETKESRLSRRGDRNDAELHEFLTKRRKEEPSYGERKLTWLRRGLIVRYLDKKSKHHLQKVTVVSVSISSSSSVRCSCETSDGRLLCVRFIGYLIGIFIFVDVKERYVQTTVPKRPGESLVVVRGSYAGEVGKLVERDDRSSQARVAICSLKKNVQIDFDDICCFDVLT</sequence>
<reference evidence="6" key="1">
    <citation type="submission" date="2017-02" db="UniProtKB">
        <authorList>
            <consortium name="WormBaseParasite"/>
        </authorList>
    </citation>
    <scope>IDENTIFICATION</scope>
</reference>
<dbReference type="InterPro" id="IPR014722">
    <property type="entry name" value="Rib_uL2_dom2"/>
</dbReference>
<feature type="domain" description="KOW" evidence="3">
    <location>
        <begin position="392"/>
        <end position="419"/>
    </location>
</feature>
<evidence type="ECO:0000259" key="3">
    <source>
        <dbReference type="SMART" id="SM00739"/>
    </source>
</evidence>
<comment type="subcellular location">
    <subcellularLocation>
        <location evidence="1">Nucleus</location>
    </subcellularLocation>
</comment>
<dbReference type="InterPro" id="IPR045166">
    <property type="entry name" value="Spp2-like"/>
</dbReference>
<reference evidence="4 5" key="2">
    <citation type="submission" date="2018-11" db="EMBL/GenBank/DDBJ databases">
        <authorList>
            <consortium name="Pathogen Informatics"/>
        </authorList>
    </citation>
    <scope>NUCLEOTIDE SEQUENCE [LARGE SCALE GENOMIC DNA]</scope>
</reference>
<dbReference type="Proteomes" id="UP000278807">
    <property type="component" value="Unassembled WGS sequence"/>
</dbReference>
<dbReference type="PANTHER" id="PTHR15818">
    <property type="entry name" value="G PATCH AND KOW-CONTAINING"/>
    <property type="match status" value="1"/>
</dbReference>
<evidence type="ECO:0000256" key="1">
    <source>
        <dbReference type="ARBA" id="ARBA00004123"/>
    </source>
</evidence>
<keyword evidence="5" id="KW-1185">Reference proteome</keyword>
<accession>A0A0R3T2D8</accession>
<dbReference type="InterPro" id="IPR026822">
    <property type="entry name" value="Spp2/MOS2_G-patch"/>
</dbReference>